<accession>A0A0A9BBH6</accession>
<evidence type="ECO:0000313" key="1">
    <source>
        <dbReference type="EMBL" id="JAD61344.1"/>
    </source>
</evidence>
<reference evidence="1" key="2">
    <citation type="journal article" date="2015" name="Data Brief">
        <title>Shoot transcriptome of the giant reed, Arundo donax.</title>
        <authorList>
            <person name="Barrero R.A."/>
            <person name="Guerrero F.D."/>
            <person name="Moolhuijzen P."/>
            <person name="Goolsby J.A."/>
            <person name="Tidwell J."/>
            <person name="Bellgard S.E."/>
            <person name="Bellgard M.I."/>
        </authorList>
    </citation>
    <scope>NUCLEOTIDE SEQUENCE</scope>
    <source>
        <tissue evidence="1">Shoot tissue taken approximately 20 cm above the soil surface</tissue>
    </source>
</reference>
<dbReference type="AlphaFoldDB" id="A0A0A9BBH6"/>
<name>A0A0A9BBH6_ARUDO</name>
<organism evidence="1">
    <name type="scientific">Arundo donax</name>
    <name type="common">Giant reed</name>
    <name type="synonym">Donax arundinaceus</name>
    <dbReference type="NCBI Taxonomy" id="35708"/>
    <lineage>
        <taxon>Eukaryota</taxon>
        <taxon>Viridiplantae</taxon>
        <taxon>Streptophyta</taxon>
        <taxon>Embryophyta</taxon>
        <taxon>Tracheophyta</taxon>
        <taxon>Spermatophyta</taxon>
        <taxon>Magnoliopsida</taxon>
        <taxon>Liliopsida</taxon>
        <taxon>Poales</taxon>
        <taxon>Poaceae</taxon>
        <taxon>PACMAD clade</taxon>
        <taxon>Arundinoideae</taxon>
        <taxon>Arundineae</taxon>
        <taxon>Arundo</taxon>
    </lineage>
</organism>
<dbReference type="EMBL" id="GBRH01236551">
    <property type="protein sequence ID" value="JAD61344.1"/>
    <property type="molecule type" value="Transcribed_RNA"/>
</dbReference>
<reference evidence="1" key="1">
    <citation type="submission" date="2014-09" db="EMBL/GenBank/DDBJ databases">
        <authorList>
            <person name="Magalhaes I.L.F."/>
            <person name="Oliveira U."/>
            <person name="Santos F.R."/>
            <person name="Vidigal T.H.D.A."/>
            <person name="Brescovit A.D."/>
            <person name="Santos A.J."/>
        </authorList>
    </citation>
    <scope>NUCLEOTIDE SEQUENCE</scope>
    <source>
        <tissue evidence="1">Shoot tissue taken approximately 20 cm above the soil surface</tissue>
    </source>
</reference>
<proteinExistence type="predicted"/>
<sequence length="30" mass="3499">MTTHELEFICNDMAPPFCTPDLTQVWIFPT</sequence>
<protein>
    <submittedName>
        <fullName evidence="1">Uncharacterized protein</fullName>
    </submittedName>
</protein>